<dbReference type="AlphaFoldDB" id="V6I6E7"/>
<sequence>MLGPIFKKQGWNDSPFNLFPSRGKYMWKDMKRRSRKYGIGFVTVSKKRATCLQNHNHKCIQTLDILICETFCANFEKGLDISNPEVLILILNGLGVKDEEIVENSKKEETKNLLRKQTERAIELGIFGAPGFLIGEGLFGEMTDWKMLLRN</sequence>
<accession>V6I6E7</accession>
<dbReference type="RefSeq" id="WP_010579102.1">
    <property type="nucleotide sequence ID" value="NZ_AHMT02000049.1"/>
</dbReference>
<evidence type="ECO:0000313" key="2">
    <source>
        <dbReference type="EMBL" id="EQA61574.1"/>
    </source>
</evidence>
<evidence type="ECO:0000313" key="3">
    <source>
        <dbReference type="Proteomes" id="UP000018747"/>
    </source>
</evidence>
<dbReference type="PANTHER" id="PTHR42943:SF2">
    <property type="entry name" value="GLUTATHIONE S-TRANSFERASE KAPPA 1"/>
    <property type="match status" value="1"/>
</dbReference>
<feature type="domain" description="DSBA-like thioredoxin" evidence="1">
    <location>
        <begin position="15"/>
        <end position="137"/>
    </location>
</feature>
<dbReference type="EMBL" id="AHMT02000049">
    <property type="protein sequence ID" value="EQA61574.1"/>
    <property type="molecule type" value="Genomic_DNA"/>
</dbReference>
<dbReference type="Proteomes" id="UP000018747">
    <property type="component" value="Unassembled WGS sequence"/>
</dbReference>
<dbReference type="InterPro" id="IPR036249">
    <property type="entry name" value="Thioredoxin-like_sf"/>
</dbReference>
<reference evidence="2" key="1">
    <citation type="submission" date="2013-05" db="EMBL/GenBank/DDBJ databases">
        <authorList>
            <person name="Harkins D.M."/>
            <person name="Durkin A.S."/>
            <person name="Brinkac L.M."/>
            <person name="Haft D.H."/>
            <person name="Selengut J.D."/>
            <person name="Sanka R."/>
            <person name="DePew J."/>
            <person name="Purushe J."/>
            <person name="Hartskeerl R.A."/>
            <person name="Ahmed A."/>
            <person name="van der Linden H."/>
            <person name="Goris M.G.A."/>
            <person name="Vinetz J.M."/>
            <person name="Sutton G.G."/>
            <person name="Nierman W.C."/>
            <person name="Fouts D.E."/>
        </authorList>
    </citation>
    <scope>NUCLEOTIDE SEQUENCE [LARGE SCALE GENOMIC DNA]</scope>
    <source>
        <strain evidence="2">L 60</strain>
    </source>
</reference>
<name>V6I6E7_9LEPT</name>
<dbReference type="Gene3D" id="3.40.30.10">
    <property type="entry name" value="Glutaredoxin"/>
    <property type="match status" value="1"/>
</dbReference>
<protein>
    <submittedName>
        <fullName evidence="2">DSBA-like thioredoxin domain protein</fullName>
    </submittedName>
</protein>
<dbReference type="SUPFAM" id="SSF52833">
    <property type="entry name" value="Thioredoxin-like"/>
    <property type="match status" value="1"/>
</dbReference>
<dbReference type="Pfam" id="PF01323">
    <property type="entry name" value="DSBA"/>
    <property type="match status" value="1"/>
</dbReference>
<dbReference type="GO" id="GO:0004602">
    <property type="term" value="F:glutathione peroxidase activity"/>
    <property type="evidence" value="ECO:0007669"/>
    <property type="project" value="TreeGrafter"/>
</dbReference>
<dbReference type="InterPro" id="IPR001853">
    <property type="entry name" value="DSBA-like_thioredoxin_dom"/>
</dbReference>
<keyword evidence="3" id="KW-1185">Reference proteome</keyword>
<dbReference type="InterPro" id="IPR051924">
    <property type="entry name" value="GST_Kappa/NadH"/>
</dbReference>
<dbReference type="OrthoDB" id="8560325at2"/>
<evidence type="ECO:0000259" key="1">
    <source>
        <dbReference type="Pfam" id="PF01323"/>
    </source>
</evidence>
<comment type="caution">
    <text evidence="2">The sequence shown here is derived from an EMBL/GenBank/DDBJ whole genome shotgun (WGS) entry which is preliminary data.</text>
</comment>
<dbReference type="STRING" id="100053.GCA_002009845_01207"/>
<dbReference type="GO" id="GO:0004364">
    <property type="term" value="F:glutathione transferase activity"/>
    <property type="evidence" value="ECO:0007669"/>
    <property type="project" value="TreeGrafter"/>
</dbReference>
<organism evidence="2 3">
    <name type="scientific">Leptospira alexanderi serovar Manhao 3 str. L 60</name>
    <dbReference type="NCBI Taxonomy" id="1049759"/>
    <lineage>
        <taxon>Bacteria</taxon>
        <taxon>Pseudomonadati</taxon>
        <taxon>Spirochaetota</taxon>
        <taxon>Spirochaetia</taxon>
        <taxon>Leptospirales</taxon>
        <taxon>Leptospiraceae</taxon>
        <taxon>Leptospira</taxon>
    </lineage>
</organism>
<proteinExistence type="predicted"/>
<gene>
    <name evidence="2" type="ORF">LEP1GSC062_2605</name>
</gene>
<dbReference type="GO" id="GO:0006749">
    <property type="term" value="P:glutathione metabolic process"/>
    <property type="evidence" value="ECO:0007669"/>
    <property type="project" value="TreeGrafter"/>
</dbReference>
<dbReference type="PANTHER" id="PTHR42943">
    <property type="entry name" value="GLUTATHIONE S-TRANSFERASE KAPPA"/>
    <property type="match status" value="1"/>
</dbReference>